<evidence type="ECO:0000313" key="1">
    <source>
        <dbReference type="EMBL" id="RCW96312.1"/>
    </source>
</evidence>
<organism evidence="1 2">
    <name type="scientific">Marinomonas foliarum</name>
    <dbReference type="NCBI Taxonomy" id="491950"/>
    <lineage>
        <taxon>Bacteria</taxon>
        <taxon>Pseudomonadati</taxon>
        <taxon>Pseudomonadota</taxon>
        <taxon>Gammaproteobacteria</taxon>
        <taxon>Oceanospirillales</taxon>
        <taxon>Oceanospirillaceae</taxon>
        <taxon>Marinomonas</taxon>
    </lineage>
</organism>
<evidence type="ECO:0000313" key="2">
    <source>
        <dbReference type="Proteomes" id="UP000253506"/>
    </source>
</evidence>
<reference evidence="1 2" key="1">
    <citation type="submission" date="2018-07" db="EMBL/GenBank/DDBJ databases">
        <title>Genomic Encyclopedia of Type Strains, Phase III (KMG-III): the genomes of soil and plant-associated and newly described type strains.</title>
        <authorList>
            <person name="Whitman W."/>
        </authorList>
    </citation>
    <scope>NUCLEOTIDE SEQUENCE [LARGE SCALE GENOMIC DNA]</scope>
    <source>
        <strain evidence="1 2">CECT 7731</strain>
    </source>
</reference>
<comment type="caution">
    <text evidence="1">The sequence shown here is derived from an EMBL/GenBank/DDBJ whole genome shotgun (WGS) entry which is preliminary data.</text>
</comment>
<sequence>MNSDTDNGLFFNMLLSGDFNEEQYQMLLCRWDKSKKEAIFKILGANLKRLDECGIEWEYFESTHTFVIKGKLRTLKIHQIRDHYSLVSKSNNSPWIGRYGILTYKLGAVKAKEYPEISYR</sequence>
<dbReference type="EMBL" id="QPJQ01000035">
    <property type="protein sequence ID" value="RCW96312.1"/>
    <property type="molecule type" value="Genomic_DNA"/>
</dbReference>
<name>A0A368ZMN3_9GAMM</name>
<protein>
    <submittedName>
        <fullName evidence="1">Uncharacterized protein</fullName>
    </submittedName>
</protein>
<accession>A0A368ZMN3</accession>
<dbReference type="Proteomes" id="UP000253506">
    <property type="component" value="Unassembled WGS sequence"/>
</dbReference>
<dbReference type="RefSeq" id="WP_114413205.1">
    <property type="nucleotide sequence ID" value="NZ_QPJQ01000035.1"/>
</dbReference>
<proteinExistence type="predicted"/>
<dbReference type="AlphaFoldDB" id="A0A368ZMN3"/>
<gene>
    <name evidence="1" type="ORF">DFP77_13515</name>
</gene>